<dbReference type="GO" id="GO:0004152">
    <property type="term" value="F:dihydroorotate dehydrogenase activity"/>
    <property type="evidence" value="ECO:0007669"/>
    <property type="project" value="UniProtKB-UniRule"/>
</dbReference>
<evidence type="ECO:0000256" key="1">
    <source>
        <dbReference type="ARBA" id="ARBA00004496"/>
    </source>
</evidence>
<dbReference type="InterPro" id="IPR049622">
    <property type="entry name" value="Dihydroorotate_DH_I"/>
</dbReference>
<evidence type="ECO:0000256" key="2">
    <source>
        <dbReference type="ARBA" id="ARBA00004725"/>
    </source>
</evidence>
<proteinExistence type="inferred from homology"/>
<feature type="domain" description="Dihydroorotate dehydrogenase catalytic" evidence="10">
    <location>
        <begin position="4"/>
        <end position="281"/>
    </location>
</feature>
<evidence type="ECO:0000259" key="10">
    <source>
        <dbReference type="Pfam" id="PF01180"/>
    </source>
</evidence>
<evidence type="ECO:0000256" key="9">
    <source>
        <dbReference type="HAMAP-Rule" id="MF_00224"/>
    </source>
</evidence>
<evidence type="ECO:0000256" key="6">
    <source>
        <dbReference type="ARBA" id="ARBA00022643"/>
    </source>
</evidence>
<evidence type="ECO:0000256" key="7">
    <source>
        <dbReference type="ARBA" id="ARBA00022975"/>
    </source>
</evidence>
<dbReference type="NCBIfam" id="TIGR01037">
    <property type="entry name" value="pyrD_sub1_fam"/>
    <property type="match status" value="1"/>
</dbReference>
<keyword evidence="8 9" id="KW-0560">Oxidoreductase</keyword>
<feature type="binding site" evidence="9">
    <location>
        <position position="21"/>
    </location>
    <ligand>
        <name>FMN</name>
        <dbReference type="ChEBI" id="CHEBI:58210"/>
    </ligand>
</feature>
<comment type="catalytic activity">
    <reaction evidence="9">
        <text>(S)-dihydroorotate + A = orotate + AH2</text>
        <dbReference type="Rhea" id="RHEA:18073"/>
        <dbReference type="ChEBI" id="CHEBI:13193"/>
        <dbReference type="ChEBI" id="CHEBI:17499"/>
        <dbReference type="ChEBI" id="CHEBI:30839"/>
        <dbReference type="ChEBI" id="CHEBI:30864"/>
    </reaction>
</comment>
<evidence type="ECO:0000256" key="4">
    <source>
        <dbReference type="ARBA" id="ARBA00022490"/>
    </source>
</evidence>
<comment type="caution">
    <text evidence="9">Lacks conserved residue(s) required for the propagation of feature annotation.</text>
</comment>
<dbReference type="InterPro" id="IPR001295">
    <property type="entry name" value="Dihydroorotate_DH_CS"/>
</dbReference>
<feature type="binding site" evidence="9">
    <location>
        <position position="162"/>
    </location>
    <ligand>
        <name>FMN</name>
        <dbReference type="ChEBI" id="CHEBI:58210"/>
    </ligand>
</feature>
<feature type="binding site" evidence="9">
    <location>
        <begin position="189"/>
        <end position="190"/>
    </location>
    <ligand>
        <name>substrate</name>
    </ligand>
</feature>
<comment type="function">
    <text evidence="9">Catalyzes the conversion of dihydroorotate to orotate.</text>
</comment>
<dbReference type="Pfam" id="PF01180">
    <property type="entry name" value="DHO_dh"/>
    <property type="match status" value="1"/>
</dbReference>
<name>A0A917Q4P5_9HYPH</name>
<feature type="binding site" evidence="9">
    <location>
        <position position="214"/>
    </location>
    <ligand>
        <name>FMN</name>
        <dbReference type="ChEBI" id="CHEBI:58210"/>
    </ligand>
</feature>
<organism evidence="11 12">
    <name type="scientific">Salinarimonas ramus</name>
    <dbReference type="NCBI Taxonomy" id="690164"/>
    <lineage>
        <taxon>Bacteria</taxon>
        <taxon>Pseudomonadati</taxon>
        <taxon>Pseudomonadota</taxon>
        <taxon>Alphaproteobacteria</taxon>
        <taxon>Hyphomicrobiales</taxon>
        <taxon>Salinarimonadaceae</taxon>
        <taxon>Salinarimonas</taxon>
    </lineage>
</organism>
<dbReference type="Gene3D" id="3.20.20.70">
    <property type="entry name" value="Aldolase class I"/>
    <property type="match status" value="1"/>
</dbReference>
<feature type="active site" description="Nucleophile" evidence="9">
    <location>
        <position position="127"/>
    </location>
</feature>
<keyword evidence="5 9" id="KW-0285">Flavoprotein</keyword>
<dbReference type="EC" id="1.3.-.-" evidence="9"/>
<keyword evidence="12" id="KW-1185">Reference proteome</keyword>
<dbReference type="InterPro" id="IPR005720">
    <property type="entry name" value="Dihydroorotate_DH_cat"/>
</dbReference>
<evidence type="ECO:0000256" key="3">
    <source>
        <dbReference type="ARBA" id="ARBA00008008"/>
    </source>
</evidence>
<comment type="caution">
    <text evidence="11">The sequence shown here is derived from an EMBL/GenBank/DDBJ whole genome shotgun (WGS) entry which is preliminary data.</text>
</comment>
<comment type="similarity">
    <text evidence="3 9">Belongs to the dihydroorotate dehydrogenase family. Type 1 subfamily.</text>
</comment>
<keyword evidence="7 9" id="KW-0665">Pyrimidine biosynthesis</keyword>
<dbReference type="InterPro" id="IPR033888">
    <property type="entry name" value="DHOD_1B"/>
</dbReference>
<feature type="binding site" evidence="9">
    <location>
        <begin position="67"/>
        <end position="71"/>
    </location>
    <ligand>
        <name>substrate</name>
    </ligand>
</feature>
<feature type="binding site" evidence="9">
    <location>
        <begin position="262"/>
        <end position="263"/>
    </location>
    <ligand>
        <name>FMN</name>
        <dbReference type="ChEBI" id="CHEBI:58210"/>
    </ligand>
</feature>
<dbReference type="InterPro" id="IPR050074">
    <property type="entry name" value="DHO_dehydrogenase"/>
</dbReference>
<dbReference type="GO" id="GO:0005737">
    <property type="term" value="C:cytoplasm"/>
    <property type="evidence" value="ECO:0007669"/>
    <property type="project" value="UniProtKB-SubCell"/>
</dbReference>
<evidence type="ECO:0000256" key="8">
    <source>
        <dbReference type="ARBA" id="ARBA00023002"/>
    </source>
</evidence>
<evidence type="ECO:0000313" key="12">
    <source>
        <dbReference type="Proteomes" id="UP000600449"/>
    </source>
</evidence>
<dbReference type="CDD" id="cd04740">
    <property type="entry name" value="DHOD_1B_like"/>
    <property type="match status" value="1"/>
</dbReference>
<keyword evidence="4 9" id="KW-0963">Cytoplasm</keyword>
<dbReference type="InterPro" id="IPR024920">
    <property type="entry name" value="Dihydroorotate_DH_1"/>
</dbReference>
<dbReference type="GO" id="GO:0044205">
    <property type="term" value="P:'de novo' UMP biosynthetic process"/>
    <property type="evidence" value="ECO:0007669"/>
    <property type="project" value="UniProtKB-UniRule"/>
</dbReference>
<gene>
    <name evidence="9 11" type="primary">pyrD</name>
    <name evidence="11" type="ORF">GCM10011322_05170</name>
</gene>
<evidence type="ECO:0000313" key="11">
    <source>
        <dbReference type="EMBL" id="GGK21440.1"/>
    </source>
</evidence>
<dbReference type="PANTHER" id="PTHR48109">
    <property type="entry name" value="DIHYDROOROTATE DEHYDROGENASE (QUINONE), MITOCHONDRIAL-RELATED"/>
    <property type="match status" value="1"/>
</dbReference>
<comment type="cofactor">
    <cofactor evidence="9">
        <name>FMN</name>
        <dbReference type="ChEBI" id="CHEBI:58210"/>
    </cofactor>
    <text evidence="9">Binds 1 FMN per subunit.</text>
</comment>
<evidence type="ECO:0000256" key="5">
    <source>
        <dbReference type="ARBA" id="ARBA00022630"/>
    </source>
</evidence>
<dbReference type="RefSeq" id="WP_188909261.1">
    <property type="nucleotide sequence ID" value="NZ_BMMF01000002.1"/>
</dbReference>
<dbReference type="PANTHER" id="PTHR48109:SF1">
    <property type="entry name" value="DIHYDROOROTATE DEHYDROGENASE (FUMARATE)"/>
    <property type="match status" value="1"/>
</dbReference>
<dbReference type="FunFam" id="3.20.20.70:FF:000027">
    <property type="entry name" value="Dihydropyrimidine dehydrogenase [NADP(+)]"/>
    <property type="match status" value="1"/>
</dbReference>
<feature type="binding site" evidence="9">
    <location>
        <position position="124"/>
    </location>
    <ligand>
        <name>substrate</name>
    </ligand>
</feature>
<dbReference type="HAMAP" id="MF_00224">
    <property type="entry name" value="DHO_dh_type1"/>
    <property type="match status" value="1"/>
</dbReference>
<dbReference type="EMBL" id="BMMF01000002">
    <property type="protein sequence ID" value="GGK21440.1"/>
    <property type="molecule type" value="Genomic_DNA"/>
</dbReference>
<dbReference type="GO" id="GO:0006207">
    <property type="term" value="P:'de novo' pyrimidine nucleobase biosynthetic process"/>
    <property type="evidence" value="ECO:0007669"/>
    <property type="project" value="InterPro"/>
</dbReference>
<accession>A0A917Q4P5</accession>
<dbReference type="AlphaFoldDB" id="A0A917Q4P5"/>
<dbReference type="InterPro" id="IPR013785">
    <property type="entry name" value="Aldolase_TIM"/>
</dbReference>
<feature type="binding site" evidence="9">
    <location>
        <begin position="240"/>
        <end position="241"/>
    </location>
    <ligand>
        <name>FMN</name>
        <dbReference type="ChEBI" id="CHEBI:58210"/>
    </ligand>
</feature>
<protein>
    <recommendedName>
        <fullName evidence="9">Dihydroorotate dehydrogenase</fullName>
        <shortName evidence="9">DHOD</shortName>
        <shortName evidence="9">DHODase</shortName>
        <shortName evidence="9">DHOdehase</shortName>
        <ecNumber evidence="9">1.3.-.-</ecNumber>
    </recommendedName>
</protein>
<dbReference type="PIRSF" id="PIRSF000164">
    <property type="entry name" value="DHO_oxidase"/>
    <property type="match status" value="1"/>
</dbReference>
<feature type="binding site" evidence="9">
    <location>
        <begin position="43"/>
        <end position="44"/>
    </location>
    <ligand>
        <name>FMN</name>
        <dbReference type="ChEBI" id="CHEBI:58210"/>
    </ligand>
</feature>
<reference evidence="11 12" key="1">
    <citation type="journal article" date="2014" name="Int. J. Syst. Evol. Microbiol.">
        <title>Complete genome sequence of Corynebacterium casei LMG S-19264T (=DSM 44701T), isolated from a smear-ripened cheese.</title>
        <authorList>
            <consortium name="US DOE Joint Genome Institute (JGI-PGF)"/>
            <person name="Walter F."/>
            <person name="Albersmeier A."/>
            <person name="Kalinowski J."/>
            <person name="Ruckert C."/>
        </authorList>
    </citation>
    <scope>NUCLEOTIDE SEQUENCE [LARGE SCALE GENOMIC DNA]</scope>
    <source>
        <strain evidence="11 12">CGMCC 1.9161</strain>
    </source>
</reference>
<keyword evidence="6 9" id="KW-0288">FMN</keyword>
<dbReference type="SUPFAM" id="SSF51395">
    <property type="entry name" value="FMN-linked oxidoreductases"/>
    <property type="match status" value="1"/>
</dbReference>
<dbReference type="NCBIfam" id="NF005574">
    <property type="entry name" value="PRK07259.1"/>
    <property type="match status" value="1"/>
</dbReference>
<comment type="subcellular location">
    <subcellularLocation>
        <location evidence="1 9">Cytoplasm</location>
    </subcellularLocation>
</comment>
<feature type="binding site" evidence="9">
    <location>
        <position position="43"/>
    </location>
    <ligand>
        <name>substrate</name>
    </ligand>
</feature>
<feature type="binding site" evidence="9">
    <location>
        <position position="124"/>
    </location>
    <ligand>
        <name>FMN</name>
        <dbReference type="ChEBI" id="CHEBI:58210"/>
    </ligand>
</feature>
<comment type="pathway">
    <text evidence="2 9">Pyrimidine metabolism; UMP biosynthesis via de novo pathway.</text>
</comment>
<dbReference type="PROSITE" id="PS00911">
    <property type="entry name" value="DHODEHASE_1"/>
    <property type="match status" value="1"/>
</dbReference>
<sequence length="325" mass="33681">MIDLSVSCGGLALANPVMPASGTFGLEQAGIFDFERLGAFVTKTITPDKRMGNPTPRVSEVPNGMLNSIGIPSKGAAAFVRDVIPRFSQWRPPLVVSISANTPDAFADLARTVSVEGVAAIEINISCPNLEDDGKAFAMRPESTREIVRRLRDATALPLWAKLTPNAGDVAAVAQAAQDGGADALVVANTILAMSVDVTTRRPSLGNVMGGLSGPAVKPIILRMAYQCARAATIPVIGCGGISTARDALEFLIVGCRAVQVGTASFVHPSALVDVVDGLEAHCRETGIARIEDVIGSLDLTQAEHDMMGGAAPASDPAAYAEAHA</sequence>
<dbReference type="InterPro" id="IPR012135">
    <property type="entry name" value="Dihydroorotate_DH_1_2"/>
</dbReference>
<dbReference type="Proteomes" id="UP000600449">
    <property type="component" value="Unassembled WGS sequence"/>
</dbReference>